<dbReference type="Proteomes" id="UP000624279">
    <property type="component" value="Unassembled WGS sequence"/>
</dbReference>
<dbReference type="Gene3D" id="3.30.1050.10">
    <property type="entry name" value="SCP2 sterol-binding domain"/>
    <property type="match status" value="1"/>
</dbReference>
<keyword evidence="2" id="KW-1185">Reference proteome</keyword>
<protein>
    <recommendedName>
        <fullName evidence="3">SCP-2 sterol transfer family protein</fullName>
    </recommendedName>
</protein>
<proteinExistence type="predicted"/>
<evidence type="ECO:0000313" key="2">
    <source>
        <dbReference type="Proteomes" id="UP000624279"/>
    </source>
</evidence>
<gene>
    <name evidence="1" type="ORF">H8K55_07580</name>
</gene>
<sequence length="115" mass="12669">MLDVLEKFQADVNTNAHIQRIVKGWNTDVLLEESDSEDSYRLLISDGKIEQIVYCTTNSNEEAPMKIVGDAAIMRGLFDGKVNGIRANNEGLIAIYGAMGDQVKLDAIALILWGI</sequence>
<comment type="caution">
    <text evidence="1">The sequence shown here is derived from an EMBL/GenBank/DDBJ whole genome shotgun (WGS) entry which is preliminary data.</text>
</comment>
<organism evidence="1 2">
    <name type="scientific">Undibacterium flavidum</name>
    <dbReference type="NCBI Taxonomy" id="2762297"/>
    <lineage>
        <taxon>Bacteria</taxon>
        <taxon>Pseudomonadati</taxon>
        <taxon>Pseudomonadota</taxon>
        <taxon>Betaproteobacteria</taxon>
        <taxon>Burkholderiales</taxon>
        <taxon>Oxalobacteraceae</taxon>
        <taxon>Undibacterium</taxon>
    </lineage>
</organism>
<dbReference type="RefSeq" id="WP_186941481.1">
    <property type="nucleotide sequence ID" value="NZ_JACOGA010000006.1"/>
</dbReference>
<name>A0ABR6YA59_9BURK</name>
<evidence type="ECO:0000313" key="1">
    <source>
        <dbReference type="EMBL" id="MBC3873441.1"/>
    </source>
</evidence>
<accession>A0ABR6YA59</accession>
<dbReference type="EMBL" id="JACOGA010000006">
    <property type="protein sequence ID" value="MBC3873441.1"/>
    <property type="molecule type" value="Genomic_DNA"/>
</dbReference>
<dbReference type="SUPFAM" id="SSF55718">
    <property type="entry name" value="SCP-like"/>
    <property type="match status" value="1"/>
</dbReference>
<dbReference type="InterPro" id="IPR036527">
    <property type="entry name" value="SCP2_sterol-bd_dom_sf"/>
</dbReference>
<evidence type="ECO:0008006" key="3">
    <source>
        <dbReference type="Google" id="ProtNLM"/>
    </source>
</evidence>
<reference evidence="1 2" key="1">
    <citation type="submission" date="2020-08" db="EMBL/GenBank/DDBJ databases">
        <title>Novel species isolated from subtropical streams in China.</title>
        <authorList>
            <person name="Lu H."/>
        </authorList>
    </citation>
    <scope>NUCLEOTIDE SEQUENCE [LARGE SCALE GENOMIC DNA]</scope>
    <source>
        <strain evidence="1 2">LX15W</strain>
    </source>
</reference>